<dbReference type="InterPro" id="IPR036390">
    <property type="entry name" value="WH_DNA-bd_sf"/>
</dbReference>
<proteinExistence type="inferred from homology"/>
<name>A0ABU1I3W8_9MICO</name>
<evidence type="ECO:0000313" key="7">
    <source>
        <dbReference type="Proteomes" id="UP001260188"/>
    </source>
</evidence>
<dbReference type="PANTHER" id="PTHR30346">
    <property type="entry name" value="TRANSCRIPTIONAL DUAL REGULATOR HCAR-RELATED"/>
    <property type="match status" value="1"/>
</dbReference>
<dbReference type="EMBL" id="JAVIZA010000001">
    <property type="protein sequence ID" value="MDR6168579.1"/>
    <property type="molecule type" value="Genomic_DNA"/>
</dbReference>
<dbReference type="SUPFAM" id="SSF46785">
    <property type="entry name" value="Winged helix' DNA-binding domain"/>
    <property type="match status" value="1"/>
</dbReference>
<dbReference type="Pfam" id="PF03466">
    <property type="entry name" value="LysR_substrate"/>
    <property type="match status" value="1"/>
</dbReference>
<organism evidence="6 7">
    <name type="scientific">Microbacterium paludicola</name>
    <dbReference type="NCBI Taxonomy" id="300019"/>
    <lineage>
        <taxon>Bacteria</taxon>
        <taxon>Bacillati</taxon>
        <taxon>Actinomycetota</taxon>
        <taxon>Actinomycetes</taxon>
        <taxon>Micrococcales</taxon>
        <taxon>Microbacteriaceae</taxon>
        <taxon>Microbacterium</taxon>
    </lineage>
</organism>
<dbReference type="Gene3D" id="1.10.10.10">
    <property type="entry name" value="Winged helix-like DNA-binding domain superfamily/Winged helix DNA-binding domain"/>
    <property type="match status" value="1"/>
</dbReference>
<evidence type="ECO:0000259" key="5">
    <source>
        <dbReference type="PROSITE" id="PS50931"/>
    </source>
</evidence>
<dbReference type="InterPro" id="IPR036388">
    <property type="entry name" value="WH-like_DNA-bd_sf"/>
</dbReference>
<dbReference type="RefSeq" id="WP_309667502.1">
    <property type="nucleotide sequence ID" value="NZ_JAVIZA010000001.1"/>
</dbReference>
<dbReference type="InterPro" id="IPR005119">
    <property type="entry name" value="LysR_subst-bd"/>
</dbReference>
<dbReference type="Proteomes" id="UP001260188">
    <property type="component" value="Unassembled WGS sequence"/>
</dbReference>
<evidence type="ECO:0000256" key="2">
    <source>
        <dbReference type="ARBA" id="ARBA00023015"/>
    </source>
</evidence>
<evidence type="ECO:0000256" key="4">
    <source>
        <dbReference type="ARBA" id="ARBA00023163"/>
    </source>
</evidence>
<comment type="caution">
    <text evidence="6">The sequence shown here is derived from an EMBL/GenBank/DDBJ whole genome shotgun (WGS) entry which is preliminary data.</text>
</comment>
<dbReference type="InterPro" id="IPR000847">
    <property type="entry name" value="LysR_HTH_N"/>
</dbReference>
<evidence type="ECO:0000256" key="1">
    <source>
        <dbReference type="ARBA" id="ARBA00009437"/>
    </source>
</evidence>
<dbReference type="Gene3D" id="3.40.190.10">
    <property type="entry name" value="Periplasmic binding protein-like II"/>
    <property type="match status" value="2"/>
</dbReference>
<dbReference type="Pfam" id="PF00126">
    <property type="entry name" value="HTH_1"/>
    <property type="match status" value="1"/>
</dbReference>
<keyword evidence="7" id="KW-1185">Reference proteome</keyword>
<evidence type="ECO:0000313" key="6">
    <source>
        <dbReference type="EMBL" id="MDR6168579.1"/>
    </source>
</evidence>
<accession>A0ABU1I3W8</accession>
<reference evidence="6 7" key="1">
    <citation type="submission" date="2023-08" db="EMBL/GenBank/DDBJ databases">
        <title>Functional and genomic diversity of the sorghum phyllosphere microbiome.</title>
        <authorList>
            <person name="Shade A."/>
        </authorList>
    </citation>
    <scope>NUCLEOTIDE SEQUENCE [LARGE SCALE GENOMIC DNA]</scope>
    <source>
        <strain evidence="6 7">SORGH_AS_0919</strain>
    </source>
</reference>
<feature type="domain" description="HTH lysR-type" evidence="5">
    <location>
        <begin position="2"/>
        <end position="59"/>
    </location>
</feature>
<dbReference type="PANTHER" id="PTHR30346:SF29">
    <property type="entry name" value="LYSR SUBSTRATE-BINDING"/>
    <property type="match status" value="1"/>
</dbReference>
<keyword evidence="4" id="KW-0804">Transcription</keyword>
<keyword evidence="2" id="KW-0805">Transcription regulation</keyword>
<dbReference type="SUPFAM" id="SSF53850">
    <property type="entry name" value="Periplasmic binding protein-like II"/>
    <property type="match status" value="1"/>
</dbReference>
<dbReference type="GO" id="GO:0003677">
    <property type="term" value="F:DNA binding"/>
    <property type="evidence" value="ECO:0007669"/>
    <property type="project" value="UniProtKB-KW"/>
</dbReference>
<evidence type="ECO:0000256" key="3">
    <source>
        <dbReference type="ARBA" id="ARBA00023125"/>
    </source>
</evidence>
<keyword evidence="3 6" id="KW-0238">DNA-binding</keyword>
<sequence length="308" mass="32704">MIDLDAVHSLRTVAREGSVAAAASALGFTPSAVSQQIKRLERETGVALLERVGRGVALTAAGTQLVVGSTPILADLERLRADLHAGVGADDDGRVTGELRLAAFSTVVRGLLAPVLVELADAHPDLRLPVRESEPWETVALVASGQRDLGIVHQWGGVALAIPENLVVTPLFTDVADVILRRDHPLADRDVLHPADLAREQWVATFDTTICRQWLRRLFDGIGGAPRVLYESMEFENHIALARTGAVVALVPRLGRGDLGPDLVAVPTAAPASTRDIAAVHRRSQADSPALRAVLAALLATANAQDRP</sequence>
<dbReference type="PROSITE" id="PS50931">
    <property type="entry name" value="HTH_LYSR"/>
    <property type="match status" value="1"/>
</dbReference>
<comment type="similarity">
    <text evidence="1">Belongs to the LysR transcriptional regulatory family.</text>
</comment>
<protein>
    <submittedName>
        <fullName evidence="6">DNA-binding transcriptional LysR family regulator</fullName>
    </submittedName>
</protein>
<gene>
    <name evidence="6" type="ORF">QE367_002783</name>
</gene>